<evidence type="ECO:0000256" key="4">
    <source>
        <dbReference type="ARBA" id="ARBA00034427"/>
    </source>
</evidence>
<name>H2AWT7_KAZAF</name>
<gene>
    <name evidence="6" type="primary">KAFR0F02400</name>
    <name evidence="6" type="ORF">KAFR_0F02400</name>
</gene>
<accession>H2AWT7</accession>
<evidence type="ECO:0000313" key="6">
    <source>
        <dbReference type="EMBL" id="CCF58837.1"/>
    </source>
</evidence>
<dbReference type="EMBL" id="HE650826">
    <property type="protein sequence ID" value="CCF58837.1"/>
    <property type="molecule type" value="Genomic_DNA"/>
</dbReference>
<organism evidence="6 7">
    <name type="scientific">Kazachstania africana (strain ATCC 22294 / BCRC 22015 / CBS 2517 / CECT 1963 / NBRC 1671 / NRRL Y-8276)</name>
    <name type="common">Yeast</name>
    <name type="synonym">Kluyveromyces africanus</name>
    <dbReference type="NCBI Taxonomy" id="1071382"/>
    <lineage>
        <taxon>Eukaryota</taxon>
        <taxon>Fungi</taxon>
        <taxon>Dikarya</taxon>
        <taxon>Ascomycota</taxon>
        <taxon>Saccharomycotina</taxon>
        <taxon>Saccharomycetes</taxon>
        <taxon>Saccharomycetales</taxon>
        <taxon>Saccharomycetaceae</taxon>
        <taxon>Kazachstania</taxon>
    </lineage>
</organism>
<dbReference type="PROSITE" id="PS51154">
    <property type="entry name" value="MACRO"/>
    <property type="match status" value="1"/>
</dbReference>
<evidence type="ECO:0000256" key="1">
    <source>
        <dbReference type="ARBA" id="ARBA00006575"/>
    </source>
</evidence>
<evidence type="ECO:0000256" key="2">
    <source>
        <dbReference type="ARBA" id="ARBA00012983"/>
    </source>
</evidence>
<dbReference type="eggNOG" id="ENOG502S60W">
    <property type="taxonomic scope" value="Eukaryota"/>
</dbReference>
<sequence>MTNLKYVKGDILKKTSYPRLLIHSCNCNGSWGGGIAYQLAVNYPLAEREYVGLCEENGSDLLGKCKLIPSYTDDNLIIACLFTSSYGGSSHDSAESILKYTKQALDDLSSIRLSSKVVLTSKTGKQIRDYNLEMPKINSGIFGVPWKHTEELLRAYKNEMNFTVYVL</sequence>
<dbReference type="OrthoDB" id="2155246at2759"/>
<dbReference type="PANTHER" id="PTHR12521:SF0">
    <property type="entry name" value="ADP-RIBOSE GLYCOHYDROLASE OARD1"/>
    <property type="match status" value="1"/>
</dbReference>
<dbReference type="RefSeq" id="XP_003957972.1">
    <property type="nucleotide sequence ID" value="XM_003957923.1"/>
</dbReference>
<dbReference type="KEGG" id="kaf:KAFR_0F02400"/>
<protein>
    <recommendedName>
        <fullName evidence="3">ADP-ribose 1''-phosphate phosphatase</fullName>
        <ecNumber evidence="2">3.1.3.84</ecNumber>
    </recommendedName>
</protein>
<proteinExistence type="inferred from homology"/>
<dbReference type="Proteomes" id="UP000005220">
    <property type="component" value="Chromosome 6"/>
</dbReference>
<dbReference type="AlphaFoldDB" id="H2AWT7"/>
<dbReference type="GeneID" id="13884305"/>
<comment type="similarity">
    <text evidence="1">Belongs to the POA1 family.</text>
</comment>
<dbReference type="InterPro" id="IPR050892">
    <property type="entry name" value="ADP-ribose_metab_enzymes"/>
</dbReference>
<dbReference type="GO" id="GO:0016791">
    <property type="term" value="F:phosphatase activity"/>
    <property type="evidence" value="ECO:0007669"/>
    <property type="project" value="EnsemblFungi"/>
</dbReference>
<dbReference type="InterPro" id="IPR043472">
    <property type="entry name" value="Macro_dom-like"/>
</dbReference>
<feature type="domain" description="Macro" evidence="5">
    <location>
        <begin position="1"/>
        <end position="167"/>
    </location>
</feature>
<dbReference type="CDD" id="cd02901">
    <property type="entry name" value="Macro_Poa1p-like"/>
    <property type="match status" value="1"/>
</dbReference>
<dbReference type="GO" id="GO:0047407">
    <property type="term" value="F:ADP-ribosyl-[dinitrogen reductase] hydrolase activity"/>
    <property type="evidence" value="ECO:0007669"/>
    <property type="project" value="EnsemblFungi"/>
</dbReference>
<dbReference type="SUPFAM" id="SSF52949">
    <property type="entry name" value="Macro domain-like"/>
    <property type="match status" value="1"/>
</dbReference>
<evidence type="ECO:0000313" key="7">
    <source>
        <dbReference type="Proteomes" id="UP000005220"/>
    </source>
</evidence>
<dbReference type="FunCoup" id="H2AWT7">
    <property type="interactions" value="12"/>
</dbReference>
<dbReference type="SMART" id="SM00506">
    <property type="entry name" value="A1pp"/>
    <property type="match status" value="1"/>
</dbReference>
<evidence type="ECO:0000256" key="3">
    <source>
        <dbReference type="ARBA" id="ARBA00019744"/>
    </source>
</evidence>
<reference evidence="6 7" key="1">
    <citation type="journal article" date="2011" name="Proc. Natl. Acad. Sci. U.S.A.">
        <title>Evolutionary erosion of yeast sex chromosomes by mating-type switching accidents.</title>
        <authorList>
            <person name="Gordon J.L."/>
            <person name="Armisen D."/>
            <person name="Proux-Wera E."/>
            <person name="Oheigeartaigh S.S."/>
            <person name="Byrne K.P."/>
            <person name="Wolfe K.H."/>
        </authorList>
    </citation>
    <scope>NUCLEOTIDE SEQUENCE [LARGE SCALE GENOMIC DNA]</scope>
    <source>
        <strain evidence="7">ATCC 22294 / BCRC 22015 / CBS 2517 / CECT 1963 / NBRC 1671 / NRRL Y-8276</strain>
    </source>
</reference>
<dbReference type="PANTHER" id="PTHR12521">
    <property type="entry name" value="PROTEIN C6ORF130"/>
    <property type="match status" value="1"/>
</dbReference>
<dbReference type="InterPro" id="IPR002589">
    <property type="entry name" value="Macro_dom"/>
</dbReference>
<dbReference type="HOGENOM" id="CLU_054419_1_2_1"/>
<keyword evidence="7" id="KW-1185">Reference proteome</keyword>
<dbReference type="GO" id="GO:0140291">
    <property type="term" value="P:peptidyl-glutamate ADP-deribosylation"/>
    <property type="evidence" value="ECO:0007669"/>
    <property type="project" value="TreeGrafter"/>
</dbReference>
<dbReference type="EC" id="3.1.3.84" evidence="2"/>
<dbReference type="STRING" id="1071382.H2AWT7"/>
<evidence type="ECO:0000259" key="5">
    <source>
        <dbReference type="PROSITE" id="PS51154"/>
    </source>
</evidence>
<dbReference type="Gene3D" id="3.40.220.10">
    <property type="entry name" value="Leucine Aminopeptidase, subunit E, domain 1"/>
    <property type="match status" value="1"/>
</dbReference>
<dbReference type="InParanoid" id="H2AWT7"/>
<comment type="catalytic activity">
    <reaction evidence="4">
        <text>ADP-alpha-D-ribose 1''-phosphate + H2O = ADP-D-ribose + phosphate</text>
        <dbReference type="Rhea" id="RHEA:25029"/>
        <dbReference type="ChEBI" id="CHEBI:15377"/>
        <dbReference type="ChEBI" id="CHEBI:43474"/>
        <dbReference type="ChEBI" id="CHEBI:57967"/>
        <dbReference type="ChEBI" id="CHEBI:58753"/>
        <dbReference type="EC" id="3.1.3.84"/>
    </reaction>
</comment>
<dbReference type="Pfam" id="PF01661">
    <property type="entry name" value="Macro"/>
    <property type="match status" value="1"/>
</dbReference>